<dbReference type="Proteomes" id="UP001501196">
    <property type="component" value="Unassembled WGS sequence"/>
</dbReference>
<evidence type="ECO:0000313" key="2">
    <source>
        <dbReference type="EMBL" id="GAA2041598.1"/>
    </source>
</evidence>
<feature type="domain" description="Dienelactone hydrolase" evidence="1">
    <location>
        <begin position="4"/>
        <end position="184"/>
    </location>
</feature>
<protein>
    <submittedName>
        <fullName evidence="2">Dienelactone hydrolase family protein</fullName>
    </submittedName>
</protein>
<gene>
    <name evidence="2" type="ORF">GCM10009819_29480</name>
</gene>
<proteinExistence type="predicted"/>
<sequence>MNEILLFHHGQGLTDGVLAFAETLRSAGHVVHTPDYYDGHVFATLDEGVAYRDEIGIPELANRAVAVAQSLPNELVYAGFSLGTGPAQLLAQTRPGARGALLMSGCLPAAVFETPWPSGVALAVHTTEHDPWVDLDVARGIVGEASGALELYPGAAHLFADPTNADFDAALAARLEASVVAWLEGLARFDERQREAGVPAA</sequence>
<reference evidence="2 3" key="1">
    <citation type="journal article" date="2019" name="Int. J. Syst. Evol. Microbiol.">
        <title>The Global Catalogue of Microorganisms (GCM) 10K type strain sequencing project: providing services to taxonomists for standard genome sequencing and annotation.</title>
        <authorList>
            <consortium name="The Broad Institute Genomics Platform"/>
            <consortium name="The Broad Institute Genome Sequencing Center for Infectious Disease"/>
            <person name="Wu L."/>
            <person name="Ma J."/>
        </authorList>
    </citation>
    <scope>NUCLEOTIDE SEQUENCE [LARGE SCALE GENOMIC DNA]</scope>
    <source>
        <strain evidence="2 3">JCM 15672</strain>
    </source>
</reference>
<dbReference type="Pfam" id="PF01738">
    <property type="entry name" value="DLH"/>
    <property type="match status" value="1"/>
</dbReference>
<dbReference type="RefSeq" id="WP_344376041.1">
    <property type="nucleotide sequence ID" value="NZ_BAAAPW010000005.1"/>
</dbReference>
<dbReference type="Gene3D" id="3.40.50.1820">
    <property type="entry name" value="alpha/beta hydrolase"/>
    <property type="match status" value="1"/>
</dbReference>
<accession>A0ABN2USK5</accession>
<dbReference type="EMBL" id="BAAAPW010000005">
    <property type="protein sequence ID" value="GAA2041598.1"/>
    <property type="molecule type" value="Genomic_DNA"/>
</dbReference>
<comment type="caution">
    <text evidence="2">The sequence shown here is derived from an EMBL/GenBank/DDBJ whole genome shotgun (WGS) entry which is preliminary data.</text>
</comment>
<evidence type="ECO:0000313" key="3">
    <source>
        <dbReference type="Proteomes" id="UP001501196"/>
    </source>
</evidence>
<dbReference type="InterPro" id="IPR029058">
    <property type="entry name" value="AB_hydrolase_fold"/>
</dbReference>
<name>A0ABN2USK5_9MICO</name>
<organism evidence="2 3">
    <name type="scientific">Agromyces tropicus</name>
    <dbReference type="NCBI Taxonomy" id="555371"/>
    <lineage>
        <taxon>Bacteria</taxon>
        <taxon>Bacillati</taxon>
        <taxon>Actinomycetota</taxon>
        <taxon>Actinomycetes</taxon>
        <taxon>Micrococcales</taxon>
        <taxon>Microbacteriaceae</taxon>
        <taxon>Agromyces</taxon>
    </lineage>
</organism>
<evidence type="ECO:0000259" key="1">
    <source>
        <dbReference type="Pfam" id="PF01738"/>
    </source>
</evidence>
<dbReference type="InterPro" id="IPR002925">
    <property type="entry name" value="Dienelactn_hydro"/>
</dbReference>
<dbReference type="GO" id="GO:0016787">
    <property type="term" value="F:hydrolase activity"/>
    <property type="evidence" value="ECO:0007669"/>
    <property type="project" value="UniProtKB-KW"/>
</dbReference>
<dbReference type="SUPFAM" id="SSF53474">
    <property type="entry name" value="alpha/beta-Hydrolases"/>
    <property type="match status" value="1"/>
</dbReference>
<keyword evidence="3" id="KW-1185">Reference proteome</keyword>
<keyword evidence="2" id="KW-0378">Hydrolase</keyword>